<dbReference type="PANTHER" id="PTHR48035:SF4">
    <property type="entry name" value="RRM DOMAIN-CONTAINING PROTEIN"/>
    <property type="match status" value="1"/>
</dbReference>
<keyword evidence="1" id="KW-0694">RNA-binding</keyword>
<accession>A0A438KDR2</accession>
<dbReference type="SMART" id="SM00360">
    <property type="entry name" value="RRM"/>
    <property type="match status" value="1"/>
</dbReference>
<dbReference type="PANTHER" id="PTHR48035">
    <property type="entry name" value="HETEROGENEOUS NUCLEAR RIBONUCLEOPROTEIN 1"/>
    <property type="match status" value="1"/>
</dbReference>
<evidence type="ECO:0000313" key="3">
    <source>
        <dbReference type="EMBL" id="RVX19344.1"/>
    </source>
</evidence>
<dbReference type="InterPro" id="IPR012677">
    <property type="entry name" value="Nucleotide-bd_a/b_plait_sf"/>
</dbReference>
<proteinExistence type="predicted"/>
<dbReference type="GO" id="GO:0003723">
    <property type="term" value="F:RNA binding"/>
    <property type="evidence" value="ECO:0007669"/>
    <property type="project" value="UniProtKB-UniRule"/>
</dbReference>
<dbReference type="AlphaFoldDB" id="A0A438KDR2"/>
<keyword evidence="3" id="KW-0687">Ribonucleoprotein</keyword>
<dbReference type="PROSITE" id="PS50102">
    <property type="entry name" value="RRM"/>
    <property type="match status" value="1"/>
</dbReference>
<evidence type="ECO:0000256" key="1">
    <source>
        <dbReference type="PROSITE-ProRule" id="PRU00176"/>
    </source>
</evidence>
<reference evidence="3 4" key="1">
    <citation type="journal article" date="2018" name="PLoS Genet.">
        <title>Population sequencing reveals clonal diversity and ancestral inbreeding in the grapevine cultivar Chardonnay.</title>
        <authorList>
            <person name="Roach M.J."/>
            <person name="Johnson D.L."/>
            <person name="Bohlmann J."/>
            <person name="van Vuuren H.J."/>
            <person name="Jones S.J."/>
            <person name="Pretorius I.S."/>
            <person name="Schmidt S.A."/>
            <person name="Borneman A.R."/>
        </authorList>
    </citation>
    <scope>NUCLEOTIDE SEQUENCE [LARGE SCALE GENOMIC DNA]</scope>
    <source>
        <strain evidence="4">cv. Chardonnay</strain>
        <tissue evidence="3">Leaf</tissue>
    </source>
</reference>
<dbReference type="EMBL" id="QGNW01000009">
    <property type="protein sequence ID" value="RVX19344.1"/>
    <property type="molecule type" value="Genomic_DNA"/>
</dbReference>
<dbReference type="Pfam" id="PF00076">
    <property type="entry name" value="RRM_1"/>
    <property type="match status" value="1"/>
</dbReference>
<organism evidence="3 4">
    <name type="scientific">Vitis vinifera</name>
    <name type="common">Grape</name>
    <dbReference type="NCBI Taxonomy" id="29760"/>
    <lineage>
        <taxon>Eukaryota</taxon>
        <taxon>Viridiplantae</taxon>
        <taxon>Streptophyta</taxon>
        <taxon>Embryophyta</taxon>
        <taxon>Tracheophyta</taxon>
        <taxon>Spermatophyta</taxon>
        <taxon>Magnoliopsida</taxon>
        <taxon>eudicotyledons</taxon>
        <taxon>Gunneridae</taxon>
        <taxon>Pentapetalae</taxon>
        <taxon>rosids</taxon>
        <taxon>Vitales</taxon>
        <taxon>Vitaceae</taxon>
        <taxon>Viteae</taxon>
        <taxon>Vitis</taxon>
    </lineage>
</organism>
<dbReference type="Proteomes" id="UP000288805">
    <property type="component" value="Unassembled WGS sequence"/>
</dbReference>
<feature type="domain" description="RRM" evidence="2">
    <location>
        <begin position="6"/>
        <end position="54"/>
    </location>
</feature>
<evidence type="ECO:0000259" key="2">
    <source>
        <dbReference type="PROSITE" id="PS50102"/>
    </source>
</evidence>
<gene>
    <name evidence="3" type="primary">RNP1_4</name>
    <name evidence="3" type="ORF">CK203_008711</name>
</gene>
<dbReference type="SUPFAM" id="SSF54928">
    <property type="entry name" value="RNA-binding domain, RBD"/>
    <property type="match status" value="1"/>
</dbReference>
<dbReference type="InterPro" id="IPR053260">
    <property type="entry name" value="hnRNP"/>
</dbReference>
<evidence type="ECO:0000313" key="4">
    <source>
        <dbReference type="Proteomes" id="UP000288805"/>
    </source>
</evidence>
<protein>
    <submittedName>
        <fullName evidence="3">Heterogeneous nuclear ribonucleoprotein 1</fullName>
    </submittedName>
</protein>
<dbReference type="InterPro" id="IPR035979">
    <property type="entry name" value="RBD_domain_sf"/>
</dbReference>
<dbReference type="Gene3D" id="3.30.70.330">
    <property type="match status" value="1"/>
</dbReference>
<dbReference type="GO" id="GO:1990904">
    <property type="term" value="C:ribonucleoprotein complex"/>
    <property type="evidence" value="ECO:0007669"/>
    <property type="project" value="UniProtKB-KW"/>
</dbReference>
<name>A0A438KDR2_VITVI</name>
<sequence length="70" mass="8050">MDSDEGKLFVGGIPWDTTEEKLKEYFNQYGDVTQTVIMRDKTTGRPRGFGFVVFRRSFRSRCSSSGEAHH</sequence>
<comment type="caution">
    <text evidence="3">The sequence shown here is derived from an EMBL/GenBank/DDBJ whole genome shotgun (WGS) entry which is preliminary data.</text>
</comment>
<dbReference type="InterPro" id="IPR000504">
    <property type="entry name" value="RRM_dom"/>
</dbReference>